<gene>
    <name evidence="6" type="ORF">R5R35_005139</name>
</gene>
<evidence type="ECO:0000313" key="7">
    <source>
        <dbReference type="Proteomes" id="UP001378592"/>
    </source>
</evidence>
<dbReference type="Pfam" id="PF01869">
    <property type="entry name" value="BcrAD_BadFG"/>
    <property type="match status" value="1"/>
</dbReference>
<comment type="caution">
    <text evidence="6">The sequence shown here is derived from an EMBL/GenBank/DDBJ whole genome shotgun (WGS) entry which is preliminary data.</text>
</comment>
<evidence type="ECO:0000259" key="5">
    <source>
        <dbReference type="Pfam" id="PF01869"/>
    </source>
</evidence>
<reference evidence="6 7" key="1">
    <citation type="submission" date="2024-03" db="EMBL/GenBank/DDBJ databases">
        <title>The genome assembly and annotation of the cricket Gryllus longicercus Weissman &amp; Gray.</title>
        <authorList>
            <person name="Szrajer S."/>
            <person name="Gray D."/>
            <person name="Ylla G."/>
        </authorList>
    </citation>
    <scope>NUCLEOTIDE SEQUENCE [LARGE SCALE GENOMIC DNA]</scope>
    <source>
        <strain evidence="6">DAG 2021-001</strain>
        <tissue evidence="6">Whole body minus gut</tissue>
    </source>
</reference>
<dbReference type="EMBL" id="JAZDUA010000466">
    <property type="protein sequence ID" value="KAK7792182.1"/>
    <property type="molecule type" value="Genomic_DNA"/>
</dbReference>
<proteinExistence type="inferred from homology"/>
<dbReference type="GO" id="GO:0045127">
    <property type="term" value="F:N-acetylglucosamine kinase activity"/>
    <property type="evidence" value="ECO:0007669"/>
    <property type="project" value="UniProtKB-EC"/>
</dbReference>
<feature type="domain" description="ATPase BadF/BadG/BcrA/BcrD type" evidence="5">
    <location>
        <begin position="20"/>
        <end position="290"/>
    </location>
</feature>
<organism evidence="6 7">
    <name type="scientific">Gryllus longicercus</name>
    <dbReference type="NCBI Taxonomy" id="2509291"/>
    <lineage>
        <taxon>Eukaryota</taxon>
        <taxon>Metazoa</taxon>
        <taxon>Ecdysozoa</taxon>
        <taxon>Arthropoda</taxon>
        <taxon>Hexapoda</taxon>
        <taxon>Insecta</taxon>
        <taxon>Pterygota</taxon>
        <taxon>Neoptera</taxon>
        <taxon>Polyneoptera</taxon>
        <taxon>Orthoptera</taxon>
        <taxon>Ensifera</taxon>
        <taxon>Gryllidea</taxon>
        <taxon>Grylloidea</taxon>
        <taxon>Gryllidae</taxon>
        <taxon>Gryllinae</taxon>
        <taxon>Gryllus</taxon>
    </lineage>
</organism>
<dbReference type="PANTHER" id="PTHR12862">
    <property type="entry name" value="BADF TYPE ATPASE DOMAIN-CONTAINING PROTEIN"/>
    <property type="match status" value="1"/>
</dbReference>
<evidence type="ECO:0000256" key="4">
    <source>
        <dbReference type="ARBA" id="ARBA00031123"/>
    </source>
</evidence>
<dbReference type="InterPro" id="IPR043129">
    <property type="entry name" value="ATPase_NBD"/>
</dbReference>
<sequence length="364" mass="39957">MDHQKCTACSVCDMDVILGGIEGGATHSKVVLFNGKGEKLVQCGGPGTNHWILGISECQLRINKMVEDAKREANIPLNSPLTALGMSLSGCEQEETNNQLKDGLQSKYPNLSNNYVVCSDTVGSIAAAHEHGGMVLIAGTGSNALLLNPNGTVKRCGGWGHMLGDEGAAWWISQKAVKIYFDDADNFVKAPYNTDCVWKAIKEHFGVKERDELLKHCYSDFDKSHFAGLCKLLAEGAKNGDDLCLWLFSQAGRALAGFVRALVPHAHNSLFPDLGGLPVVCVGSVWLSWEYLKPGFIKHLQEPPRNNEKPIEELSLLRLTTSMAVGATYLAAKSVNYNLPRNYQNNYTVFFHYKRNEINRGLID</sequence>
<protein>
    <recommendedName>
        <fullName evidence="3">N-acetyl-D-glucosamine kinase</fullName>
        <ecNumber evidence="2">2.7.1.59</ecNumber>
    </recommendedName>
    <alternativeName>
        <fullName evidence="4">GlcNAc kinase</fullName>
    </alternativeName>
</protein>
<keyword evidence="7" id="KW-1185">Reference proteome</keyword>
<evidence type="ECO:0000313" key="6">
    <source>
        <dbReference type="EMBL" id="KAK7792182.1"/>
    </source>
</evidence>
<dbReference type="PANTHER" id="PTHR12862:SF0">
    <property type="entry name" value="N-ACETYL-D-GLUCOSAMINE KINASE"/>
    <property type="match status" value="1"/>
</dbReference>
<dbReference type="Proteomes" id="UP001378592">
    <property type="component" value="Unassembled WGS sequence"/>
</dbReference>
<name>A0AAN9V7Z4_9ORTH</name>
<dbReference type="AlphaFoldDB" id="A0AAN9V7Z4"/>
<dbReference type="SUPFAM" id="SSF53067">
    <property type="entry name" value="Actin-like ATPase domain"/>
    <property type="match status" value="2"/>
</dbReference>
<dbReference type="Gene3D" id="3.30.420.40">
    <property type="match status" value="1"/>
</dbReference>
<dbReference type="EC" id="2.7.1.59" evidence="2"/>
<dbReference type="CDD" id="cd24078">
    <property type="entry name" value="ASKHA_NBD_NAGK_meta"/>
    <property type="match status" value="1"/>
</dbReference>
<evidence type="ECO:0000256" key="2">
    <source>
        <dbReference type="ARBA" id="ARBA00012122"/>
    </source>
</evidence>
<dbReference type="InterPro" id="IPR039758">
    <property type="entry name" value="NAGK-like"/>
</dbReference>
<evidence type="ECO:0000256" key="1">
    <source>
        <dbReference type="ARBA" id="ARBA00006198"/>
    </source>
</evidence>
<dbReference type="InterPro" id="IPR002731">
    <property type="entry name" value="ATPase_BadF"/>
</dbReference>
<accession>A0AAN9V7Z4</accession>
<comment type="similarity">
    <text evidence="1">Belongs to the eukaryotic-type N-acetylglucosamine kinase family.</text>
</comment>
<evidence type="ECO:0000256" key="3">
    <source>
        <dbReference type="ARBA" id="ARBA00014974"/>
    </source>
</evidence>